<gene>
    <name evidence="1" type="ORF">GCM10008942_01370</name>
</gene>
<accession>A0ABN1E158</accession>
<organism evidence="1 2">
    <name type="scientific">Rhizomicrobium electricum</name>
    <dbReference type="NCBI Taxonomy" id="480070"/>
    <lineage>
        <taxon>Bacteria</taxon>
        <taxon>Pseudomonadati</taxon>
        <taxon>Pseudomonadota</taxon>
        <taxon>Alphaproteobacteria</taxon>
        <taxon>Micropepsales</taxon>
        <taxon>Micropepsaceae</taxon>
        <taxon>Rhizomicrobium</taxon>
    </lineage>
</organism>
<sequence length="83" mass="8658">MWNLAIPLLIAAVIGGGIAWHRKRWFAKHAADPKSPEPMIAAVSPISGAIIATGTEALADASHLDGDGCGHFGEACHHDGTDY</sequence>
<evidence type="ECO:0000313" key="2">
    <source>
        <dbReference type="Proteomes" id="UP001499951"/>
    </source>
</evidence>
<evidence type="ECO:0000313" key="1">
    <source>
        <dbReference type="EMBL" id="GAA0556629.1"/>
    </source>
</evidence>
<comment type="caution">
    <text evidence="1">The sequence shown here is derived from an EMBL/GenBank/DDBJ whole genome shotgun (WGS) entry which is preliminary data.</text>
</comment>
<proteinExistence type="predicted"/>
<protein>
    <submittedName>
        <fullName evidence="1">Uncharacterized protein</fullName>
    </submittedName>
</protein>
<reference evidence="1 2" key="1">
    <citation type="journal article" date="2019" name="Int. J. Syst. Evol. Microbiol.">
        <title>The Global Catalogue of Microorganisms (GCM) 10K type strain sequencing project: providing services to taxonomists for standard genome sequencing and annotation.</title>
        <authorList>
            <consortium name="The Broad Institute Genomics Platform"/>
            <consortium name="The Broad Institute Genome Sequencing Center for Infectious Disease"/>
            <person name="Wu L."/>
            <person name="Ma J."/>
        </authorList>
    </citation>
    <scope>NUCLEOTIDE SEQUENCE [LARGE SCALE GENOMIC DNA]</scope>
    <source>
        <strain evidence="1 2">JCM 15089</strain>
    </source>
</reference>
<dbReference type="RefSeq" id="WP_166930440.1">
    <property type="nucleotide sequence ID" value="NZ_BAAADD010000001.1"/>
</dbReference>
<name>A0ABN1E158_9PROT</name>
<dbReference type="EMBL" id="BAAADD010000001">
    <property type="protein sequence ID" value="GAA0556629.1"/>
    <property type="molecule type" value="Genomic_DNA"/>
</dbReference>
<dbReference type="Proteomes" id="UP001499951">
    <property type="component" value="Unassembled WGS sequence"/>
</dbReference>
<keyword evidence="2" id="KW-1185">Reference proteome</keyword>